<comment type="caution">
    <text evidence="1">The sequence shown here is derived from an EMBL/GenBank/DDBJ whole genome shotgun (WGS) entry which is preliminary data.</text>
</comment>
<gene>
    <name evidence="1" type="ORF">G3I59_47240</name>
</gene>
<name>A0ABX0C831_9PSEU</name>
<evidence type="ECO:0000313" key="1">
    <source>
        <dbReference type="EMBL" id="NEC62990.1"/>
    </source>
</evidence>
<dbReference type="EMBL" id="JAAGNC010000223">
    <property type="protein sequence ID" value="NEC62990.1"/>
    <property type="molecule type" value="Genomic_DNA"/>
</dbReference>
<accession>A0ABX0C831</accession>
<evidence type="ECO:0008006" key="3">
    <source>
        <dbReference type="Google" id="ProtNLM"/>
    </source>
</evidence>
<protein>
    <recommendedName>
        <fullName evidence="3">ATP-binding protein</fullName>
    </recommendedName>
</protein>
<evidence type="ECO:0000313" key="2">
    <source>
        <dbReference type="Proteomes" id="UP000470404"/>
    </source>
</evidence>
<dbReference type="RefSeq" id="WP_157904979.1">
    <property type="nucleotide sequence ID" value="NZ_JAAGNC010000223.1"/>
</dbReference>
<dbReference type="Proteomes" id="UP000470404">
    <property type="component" value="Unassembled WGS sequence"/>
</dbReference>
<sequence length="215" mass="23293">MPADYPEEWPFIGQVYPTAPAPPTDHPSGYPSMLGIGFGDAHLRQHQGPVYNIHYQETLSGQAPGSDDLDVVDNYFVTPDRFTEAADKLHGRGVAVLYGKPGIGKSASGLALLRRHAEKYEADLSLIVLESDWREPSTGRLPTGESCGYILDLGEEDGPPSAKFAENLVSLGRTLLSRGSVLVVVTPDELWKPVIAEARRACRPVACWRVAAARG</sequence>
<organism evidence="1 2">
    <name type="scientific">Amycolatopsis rubida</name>
    <dbReference type="NCBI Taxonomy" id="112413"/>
    <lineage>
        <taxon>Bacteria</taxon>
        <taxon>Bacillati</taxon>
        <taxon>Actinomycetota</taxon>
        <taxon>Actinomycetes</taxon>
        <taxon>Pseudonocardiales</taxon>
        <taxon>Pseudonocardiaceae</taxon>
        <taxon>Amycolatopsis</taxon>
    </lineage>
</organism>
<reference evidence="1 2" key="1">
    <citation type="submission" date="2020-01" db="EMBL/GenBank/DDBJ databases">
        <title>Insect and environment-associated Actinomycetes.</title>
        <authorList>
            <person name="Currrie C."/>
            <person name="Chevrette M."/>
            <person name="Carlson C."/>
            <person name="Stubbendieck R."/>
            <person name="Wendt-Pienkowski E."/>
        </authorList>
    </citation>
    <scope>NUCLEOTIDE SEQUENCE [LARGE SCALE GENOMIC DNA]</scope>
    <source>
        <strain evidence="1 2">SID8386</strain>
    </source>
</reference>
<proteinExistence type="predicted"/>
<keyword evidence="2" id="KW-1185">Reference proteome</keyword>